<feature type="transmembrane region" description="Helical" evidence="1">
    <location>
        <begin position="40"/>
        <end position="60"/>
    </location>
</feature>
<feature type="transmembrane region" description="Helical" evidence="1">
    <location>
        <begin position="89"/>
        <end position="112"/>
    </location>
</feature>
<keyword evidence="3" id="KW-1185">Reference proteome</keyword>
<proteinExistence type="predicted"/>
<sequence length="132" mass="14401">MLAPQSHEKLLTVIDLPQPTGADLWPPEDDRPAARLHKPLRALVGAAELILAALAVWGVFACWKAGVVPVRITYGDTTLESQRYFGGPLAGAIGLGTLAAILVVDAIRQFLLAMKTRQRKPREPQNRETRLS</sequence>
<keyword evidence="1" id="KW-0812">Transmembrane</keyword>
<dbReference type="Proteomes" id="UP000093695">
    <property type="component" value="Chromosome"/>
</dbReference>
<protein>
    <submittedName>
        <fullName evidence="2">Uncharacterized protein</fullName>
    </submittedName>
</protein>
<dbReference type="RefSeq" id="WP_044851817.1">
    <property type="nucleotide sequence ID" value="NZ_CP016174.1"/>
</dbReference>
<evidence type="ECO:0000313" key="3">
    <source>
        <dbReference type="Proteomes" id="UP000093695"/>
    </source>
</evidence>
<organism evidence="2 3">
    <name type="scientific">Amycolatopsis orientalis</name>
    <name type="common">Nocardia orientalis</name>
    <dbReference type="NCBI Taxonomy" id="31958"/>
    <lineage>
        <taxon>Bacteria</taxon>
        <taxon>Bacillati</taxon>
        <taxon>Actinomycetota</taxon>
        <taxon>Actinomycetes</taxon>
        <taxon>Pseudonocardiales</taxon>
        <taxon>Pseudonocardiaceae</taxon>
        <taxon>Amycolatopsis</taxon>
    </lineage>
</organism>
<dbReference type="KEGG" id="aori:SD37_38765"/>
<dbReference type="AlphaFoldDB" id="A0A193C9E3"/>
<dbReference type="STRING" id="31958.SD37_38765"/>
<keyword evidence="1" id="KW-1133">Transmembrane helix</keyword>
<reference evidence="2 3" key="1">
    <citation type="journal article" date="2015" name="Genome Announc.">
        <title>Draft Genome Sequence of Norvancomycin-Producing Strain Amycolatopsis orientalis CPCC200066.</title>
        <authorList>
            <person name="Lei X."/>
            <person name="Yuan F."/>
            <person name="Shi Y."/>
            <person name="Li X."/>
            <person name="Wang L."/>
            <person name="Hong B."/>
        </authorList>
    </citation>
    <scope>NUCLEOTIDE SEQUENCE [LARGE SCALE GENOMIC DNA]</scope>
    <source>
        <strain evidence="2 3">B-37</strain>
    </source>
</reference>
<dbReference type="eggNOG" id="ENOG502ZNYM">
    <property type="taxonomic scope" value="Bacteria"/>
</dbReference>
<gene>
    <name evidence="2" type="ORF">SD37_38765</name>
</gene>
<dbReference type="EMBL" id="CP016174">
    <property type="protein sequence ID" value="ANN20950.1"/>
    <property type="molecule type" value="Genomic_DNA"/>
</dbReference>
<evidence type="ECO:0000256" key="1">
    <source>
        <dbReference type="SAM" id="Phobius"/>
    </source>
</evidence>
<evidence type="ECO:0000313" key="2">
    <source>
        <dbReference type="EMBL" id="ANN20950.1"/>
    </source>
</evidence>
<name>A0A193C9E3_AMYOR</name>
<keyword evidence="1" id="KW-0472">Membrane</keyword>
<accession>A0A193C9E3</accession>